<feature type="compositionally biased region" description="Basic and acidic residues" evidence="10">
    <location>
        <begin position="186"/>
        <end position="195"/>
    </location>
</feature>
<dbReference type="Proteomes" id="UP000553963">
    <property type="component" value="Unassembled WGS sequence"/>
</dbReference>
<dbReference type="Gene3D" id="1.20.5.3310">
    <property type="match status" value="1"/>
</dbReference>
<evidence type="ECO:0000256" key="5">
    <source>
        <dbReference type="ARBA" id="ARBA00022927"/>
    </source>
</evidence>
<feature type="compositionally biased region" description="Low complexity" evidence="10">
    <location>
        <begin position="173"/>
        <end position="185"/>
    </location>
</feature>
<feature type="compositionally biased region" description="Low complexity" evidence="10">
    <location>
        <begin position="156"/>
        <end position="165"/>
    </location>
</feature>
<keyword evidence="13" id="KW-1185">Reference proteome</keyword>
<organism evidence="12 13">
    <name type="scientific">Kaistia hirudinis</name>
    <dbReference type="NCBI Taxonomy" id="1293440"/>
    <lineage>
        <taxon>Bacteria</taxon>
        <taxon>Pseudomonadati</taxon>
        <taxon>Pseudomonadota</taxon>
        <taxon>Alphaproteobacteria</taxon>
        <taxon>Hyphomicrobiales</taxon>
        <taxon>Kaistiaceae</taxon>
        <taxon>Kaistia</taxon>
    </lineage>
</organism>
<sequence length="237" mass="24057">MFDIGWSEILVIVVVAIVVVGPKDLPPMLRAAGRMVAKMRRTAGEFQSQFNEALREAELDGVKESIDQIRGLNPLNDIKKSLDPIQAALSSPTPIAKPAPEPVPPPAGQDAQPVSDGDISPAAPPALASPDSTAAPIETAPLASAPEAVPVPVAAGAADEAAPAKRASRRKAVPAGGAEAATDAAEAIKDADAPVKKPRAPRKKPVAVSAEAGEPVVDAPETVPAAEATTTPEGRSA</sequence>
<keyword evidence="2 9" id="KW-0813">Transport</keyword>
<dbReference type="PANTHER" id="PTHR33162">
    <property type="entry name" value="SEC-INDEPENDENT PROTEIN TRANSLOCASE PROTEIN TATA, CHLOROPLASTIC"/>
    <property type="match status" value="1"/>
</dbReference>
<evidence type="ECO:0000256" key="6">
    <source>
        <dbReference type="ARBA" id="ARBA00022989"/>
    </source>
</evidence>
<feature type="compositionally biased region" description="Basic residues" evidence="10">
    <location>
        <begin position="196"/>
        <end position="205"/>
    </location>
</feature>
<dbReference type="GO" id="GO:0008320">
    <property type="term" value="F:protein transmembrane transporter activity"/>
    <property type="evidence" value="ECO:0007669"/>
    <property type="project" value="UniProtKB-UniRule"/>
</dbReference>
<evidence type="ECO:0000256" key="2">
    <source>
        <dbReference type="ARBA" id="ARBA00022448"/>
    </source>
</evidence>
<dbReference type="PANTHER" id="PTHR33162:SF1">
    <property type="entry name" value="SEC-INDEPENDENT PROTEIN TRANSLOCASE PROTEIN TATA, CHLOROPLASTIC"/>
    <property type="match status" value="1"/>
</dbReference>
<protein>
    <recommendedName>
        <fullName evidence="9">Sec-independent protein translocase protein TatB</fullName>
    </recommendedName>
</protein>
<evidence type="ECO:0000256" key="11">
    <source>
        <dbReference type="SAM" id="Phobius"/>
    </source>
</evidence>
<keyword evidence="3 9" id="KW-1003">Cell membrane</keyword>
<name>A0A840AIP1_9HYPH</name>
<dbReference type="InterPro" id="IPR003369">
    <property type="entry name" value="TatA/B/E"/>
</dbReference>
<gene>
    <name evidence="9" type="primary">tatB</name>
    <name evidence="12" type="ORF">GGR25_000212</name>
</gene>
<comment type="function">
    <text evidence="9">Part of the twin-arginine translocation (Tat) system that transports large folded proteins containing a characteristic twin-arginine motif in their signal peptide across membranes. Together with TatC, TatB is part of a receptor directly interacting with Tat signal peptides. TatB may form an oligomeric binding site that transiently accommodates folded Tat precursor proteins before their translocation.</text>
</comment>
<dbReference type="Pfam" id="PF02416">
    <property type="entry name" value="TatA_B_E"/>
    <property type="match status" value="1"/>
</dbReference>
<dbReference type="InterPro" id="IPR018448">
    <property type="entry name" value="TatB"/>
</dbReference>
<dbReference type="HAMAP" id="MF_00237">
    <property type="entry name" value="TatB"/>
    <property type="match status" value="1"/>
</dbReference>
<dbReference type="NCBIfam" id="TIGR01410">
    <property type="entry name" value="tatB"/>
    <property type="match status" value="1"/>
</dbReference>
<evidence type="ECO:0000256" key="7">
    <source>
        <dbReference type="ARBA" id="ARBA00023010"/>
    </source>
</evidence>
<evidence type="ECO:0000313" key="12">
    <source>
        <dbReference type="EMBL" id="MBB3929193.1"/>
    </source>
</evidence>
<feature type="compositionally biased region" description="Pro residues" evidence="10">
    <location>
        <begin position="95"/>
        <end position="107"/>
    </location>
</feature>
<feature type="region of interest" description="Disordered" evidence="10">
    <location>
        <begin position="90"/>
        <end position="133"/>
    </location>
</feature>
<keyword evidence="6 9" id="KW-1133">Transmembrane helix</keyword>
<accession>A0A840AIP1</accession>
<evidence type="ECO:0000313" key="13">
    <source>
        <dbReference type="Proteomes" id="UP000553963"/>
    </source>
</evidence>
<dbReference type="RefSeq" id="WP_183396881.1">
    <property type="nucleotide sequence ID" value="NZ_JACIDS010000001.1"/>
</dbReference>
<evidence type="ECO:0000256" key="4">
    <source>
        <dbReference type="ARBA" id="ARBA00022692"/>
    </source>
</evidence>
<keyword evidence="4 9" id="KW-0812">Transmembrane</keyword>
<evidence type="ECO:0000256" key="10">
    <source>
        <dbReference type="SAM" id="MobiDB-lite"/>
    </source>
</evidence>
<keyword evidence="7 9" id="KW-0811">Translocation</keyword>
<dbReference type="AlphaFoldDB" id="A0A840AIP1"/>
<comment type="caution">
    <text evidence="12">The sequence shown here is derived from an EMBL/GenBank/DDBJ whole genome shotgun (WGS) entry which is preliminary data.</text>
</comment>
<dbReference type="GO" id="GO:0043953">
    <property type="term" value="P:protein transport by the Tat complex"/>
    <property type="evidence" value="ECO:0007669"/>
    <property type="project" value="UniProtKB-UniRule"/>
</dbReference>
<comment type="subunit">
    <text evidence="9">The Tat system comprises two distinct complexes: a TatABC complex, containing multiple copies of TatA, TatB and TatC subunits, and a separate TatA complex, containing only TatA subunits. Substrates initially bind to the TatABC complex, which probably triggers association of the separate TatA complex to form the active translocon.</text>
</comment>
<proteinExistence type="inferred from homology"/>
<evidence type="ECO:0000256" key="1">
    <source>
        <dbReference type="ARBA" id="ARBA00004167"/>
    </source>
</evidence>
<reference evidence="12 13" key="1">
    <citation type="submission" date="2020-08" db="EMBL/GenBank/DDBJ databases">
        <title>Genomic Encyclopedia of Type Strains, Phase IV (KMG-IV): sequencing the most valuable type-strain genomes for metagenomic binning, comparative biology and taxonomic classification.</title>
        <authorList>
            <person name="Goeker M."/>
        </authorList>
    </citation>
    <scope>NUCLEOTIDE SEQUENCE [LARGE SCALE GENOMIC DNA]</scope>
    <source>
        <strain evidence="12 13">DSM 25966</strain>
    </source>
</reference>
<feature type="compositionally biased region" description="Low complexity" evidence="10">
    <location>
        <begin position="214"/>
        <end position="237"/>
    </location>
</feature>
<comment type="similarity">
    <text evidence="9">Belongs to the TatB family.</text>
</comment>
<evidence type="ECO:0000256" key="3">
    <source>
        <dbReference type="ARBA" id="ARBA00022475"/>
    </source>
</evidence>
<dbReference type="EMBL" id="JACIDS010000001">
    <property type="protein sequence ID" value="MBB3929193.1"/>
    <property type="molecule type" value="Genomic_DNA"/>
</dbReference>
<keyword evidence="8 9" id="KW-0472">Membrane</keyword>
<keyword evidence="5 9" id="KW-0653">Protein transport</keyword>
<dbReference type="GO" id="GO:0033281">
    <property type="term" value="C:TAT protein transport complex"/>
    <property type="evidence" value="ECO:0007669"/>
    <property type="project" value="UniProtKB-UniRule"/>
</dbReference>
<feature type="region of interest" description="Disordered" evidence="10">
    <location>
        <begin position="156"/>
        <end position="237"/>
    </location>
</feature>
<comment type="subcellular location">
    <subcellularLocation>
        <location evidence="9">Cell membrane</location>
        <topology evidence="9">Single-pass membrane protein</topology>
    </subcellularLocation>
    <subcellularLocation>
        <location evidence="1">Membrane</location>
        <topology evidence="1">Single-pass membrane protein</topology>
    </subcellularLocation>
</comment>
<feature type="transmembrane region" description="Helical" evidence="11">
    <location>
        <begin position="6"/>
        <end position="25"/>
    </location>
</feature>
<evidence type="ECO:0000256" key="9">
    <source>
        <dbReference type="HAMAP-Rule" id="MF_00237"/>
    </source>
</evidence>
<dbReference type="PRINTS" id="PR01506">
    <property type="entry name" value="TATBPROTEIN"/>
</dbReference>
<evidence type="ECO:0000256" key="8">
    <source>
        <dbReference type="ARBA" id="ARBA00023136"/>
    </source>
</evidence>